<proteinExistence type="predicted"/>
<dbReference type="EMBL" id="JFHD01000003">
    <property type="protein sequence ID" value="KDR32444.1"/>
    <property type="molecule type" value="Genomic_DNA"/>
</dbReference>
<evidence type="ECO:0000256" key="1">
    <source>
        <dbReference type="SAM" id="MobiDB-lite"/>
    </source>
</evidence>
<sequence>MNQQTDRPTPPTHTPEDPNMADRRLSDEQKRTMRNEPEPPKRTDQSKEEKLPNPKDVGEAG</sequence>
<evidence type="ECO:0000313" key="2">
    <source>
        <dbReference type="EMBL" id="KDR32444.1"/>
    </source>
</evidence>
<gene>
    <name evidence="2" type="ORF">BG60_20455</name>
</gene>
<name>A0A656QM83_9BURK</name>
<keyword evidence="3" id="KW-1185">Reference proteome</keyword>
<reference evidence="2 3" key="1">
    <citation type="submission" date="2014-03" db="EMBL/GenBank/DDBJ databases">
        <title>Draft Genome Sequences of Four Burkholderia Strains.</title>
        <authorList>
            <person name="Liu X.Y."/>
            <person name="Li C.X."/>
            <person name="Xu J.H."/>
        </authorList>
    </citation>
    <scope>NUCLEOTIDE SEQUENCE [LARGE SCALE GENOMIC DNA]</scope>
    <source>
        <strain evidence="2 3">OP-1</strain>
    </source>
</reference>
<dbReference type="AlphaFoldDB" id="A0A656QM83"/>
<dbReference type="RefSeq" id="WP_034471032.1">
    <property type="nucleotide sequence ID" value="NZ_JFHD01000003.1"/>
</dbReference>
<comment type="caution">
    <text evidence="2">The sequence shown here is derived from an EMBL/GenBank/DDBJ whole genome shotgun (WGS) entry which is preliminary data.</text>
</comment>
<protein>
    <submittedName>
        <fullName evidence="2">Uncharacterized protein</fullName>
    </submittedName>
</protein>
<dbReference type="Proteomes" id="UP000027451">
    <property type="component" value="Unassembled WGS sequence"/>
</dbReference>
<feature type="compositionally biased region" description="Basic and acidic residues" evidence="1">
    <location>
        <begin position="14"/>
        <end position="61"/>
    </location>
</feature>
<accession>A0A656QM83</accession>
<organism evidence="2 3">
    <name type="scientific">Caballeronia zhejiangensis</name>
    <dbReference type="NCBI Taxonomy" id="871203"/>
    <lineage>
        <taxon>Bacteria</taxon>
        <taxon>Pseudomonadati</taxon>
        <taxon>Pseudomonadota</taxon>
        <taxon>Betaproteobacteria</taxon>
        <taxon>Burkholderiales</taxon>
        <taxon>Burkholderiaceae</taxon>
        <taxon>Caballeronia</taxon>
    </lineage>
</organism>
<evidence type="ECO:0000313" key="3">
    <source>
        <dbReference type="Proteomes" id="UP000027451"/>
    </source>
</evidence>
<feature type="region of interest" description="Disordered" evidence="1">
    <location>
        <begin position="1"/>
        <end position="61"/>
    </location>
</feature>